<dbReference type="InterPro" id="IPR055222">
    <property type="entry name" value="PRISE-like_Rossmann-fold"/>
</dbReference>
<gene>
    <name evidence="2" type="ORF">QVE165_LOCUS19074</name>
</gene>
<protein>
    <recommendedName>
        <fullName evidence="1">PRISE-like Rossmann-fold domain-containing protein</fullName>
    </recommendedName>
</protein>
<reference evidence="2" key="1">
    <citation type="submission" date="2021-02" db="EMBL/GenBank/DDBJ databases">
        <authorList>
            <person name="Nowell W R."/>
        </authorList>
    </citation>
    <scope>NUCLEOTIDE SEQUENCE</scope>
</reference>
<dbReference type="PANTHER" id="PTHR32487">
    <property type="entry name" value="3-OXO-DELTA(4,5)-STEROID 5-BETA-REDUCTASE"/>
    <property type="match status" value="1"/>
</dbReference>
<evidence type="ECO:0000313" key="3">
    <source>
        <dbReference type="Proteomes" id="UP000663832"/>
    </source>
</evidence>
<dbReference type="SUPFAM" id="SSF51735">
    <property type="entry name" value="NAD(P)-binding Rossmann-fold domains"/>
    <property type="match status" value="1"/>
</dbReference>
<organism evidence="2 3">
    <name type="scientific">Adineta steineri</name>
    <dbReference type="NCBI Taxonomy" id="433720"/>
    <lineage>
        <taxon>Eukaryota</taxon>
        <taxon>Metazoa</taxon>
        <taxon>Spiralia</taxon>
        <taxon>Gnathifera</taxon>
        <taxon>Rotifera</taxon>
        <taxon>Eurotatoria</taxon>
        <taxon>Bdelloidea</taxon>
        <taxon>Adinetida</taxon>
        <taxon>Adinetidae</taxon>
        <taxon>Adineta</taxon>
    </lineage>
</organism>
<dbReference type="AlphaFoldDB" id="A0A814MDK0"/>
<dbReference type="OrthoDB" id="1731983at2759"/>
<feature type="domain" description="PRISE-like Rossmann-fold" evidence="1">
    <location>
        <begin position="12"/>
        <end position="375"/>
    </location>
</feature>
<dbReference type="Pfam" id="PF22917">
    <property type="entry name" value="PRISE"/>
    <property type="match status" value="1"/>
</dbReference>
<comment type="caution">
    <text evidence="2">The sequence shown here is derived from an EMBL/GenBank/DDBJ whole genome shotgun (WGS) entry which is preliminary data.</text>
</comment>
<dbReference type="Proteomes" id="UP000663832">
    <property type="component" value="Unassembled WGS sequence"/>
</dbReference>
<name>A0A814MDK0_9BILA</name>
<dbReference type="Gene3D" id="3.40.50.720">
    <property type="entry name" value="NAD(P)-binding Rossmann-like Domain"/>
    <property type="match status" value="1"/>
</dbReference>
<accession>A0A814MDK0</accession>
<keyword evidence="3" id="KW-1185">Reference proteome</keyword>
<proteinExistence type="predicted"/>
<dbReference type="PANTHER" id="PTHR32487:SF0">
    <property type="entry name" value="3-OXO-DELTA(4,5)-STEROID 5-BETA-REDUCTASE"/>
    <property type="match status" value="1"/>
</dbReference>
<dbReference type="InterPro" id="IPR036291">
    <property type="entry name" value="NAD(P)-bd_dom_sf"/>
</dbReference>
<evidence type="ECO:0000259" key="1">
    <source>
        <dbReference type="Pfam" id="PF22917"/>
    </source>
</evidence>
<sequence>MSSSSSLSPRVAAIWGANGISGTAMIDLLIEQSSNEWNHIICISRRPFQLDINDKRIDFISIDILNSTVDEIVNELEKVNGKMITDIFHYTYIEKSTEDELDQVNKIVLEKALDACVKIAGKTIKSFSLQTGYKYYGVHKTREDLAALPFSENAPRHQGTNFYFTQEDLLEDYVKKHNWRYIITRPATIIGVAKGNFMNFAVTIALYATIQKELGQPLLFPGNLKSWNRISDHSTASNNARFQLWSVLNENIQHEIFNIANGDLVTFRDLWSKIENYFGIPHCEQKLNENEAQLKLAEYMPKHKDVWIRIAQRENLDEKAFDYATWAFADGSLRSPLDRYGNLTKAREFGWTTIVDTFDGYAQCFDRLKKLKVIPS</sequence>
<dbReference type="EMBL" id="CAJNOM010000115">
    <property type="protein sequence ID" value="CAF1078203.1"/>
    <property type="molecule type" value="Genomic_DNA"/>
</dbReference>
<dbReference type="CDD" id="cd08948">
    <property type="entry name" value="5beta-POR_like_SDR_a"/>
    <property type="match status" value="1"/>
</dbReference>
<evidence type="ECO:0000313" key="2">
    <source>
        <dbReference type="EMBL" id="CAF1078203.1"/>
    </source>
</evidence>